<evidence type="ECO:0000256" key="4">
    <source>
        <dbReference type="SAM" id="MobiDB-lite"/>
    </source>
</evidence>
<evidence type="ECO:0000256" key="5">
    <source>
        <dbReference type="SAM" id="SignalP"/>
    </source>
</evidence>
<feature type="domain" description="SpaA-like prealbumin fold" evidence="6">
    <location>
        <begin position="805"/>
        <end position="885"/>
    </location>
</feature>
<dbReference type="GO" id="GO:0005975">
    <property type="term" value="P:carbohydrate metabolic process"/>
    <property type="evidence" value="ECO:0007669"/>
    <property type="project" value="UniProtKB-ARBA"/>
</dbReference>
<evidence type="ECO:0000256" key="2">
    <source>
        <dbReference type="ARBA" id="ARBA00022525"/>
    </source>
</evidence>
<gene>
    <name evidence="8" type="ORF">DEJ50_10245</name>
</gene>
<organism evidence="8 9">
    <name type="scientific">Streptomyces venezuelae</name>
    <dbReference type="NCBI Taxonomy" id="54571"/>
    <lineage>
        <taxon>Bacteria</taxon>
        <taxon>Bacillati</taxon>
        <taxon>Actinomycetota</taxon>
        <taxon>Actinomycetes</taxon>
        <taxon>Kitasatosporales</taxon>
        <taxon>Streptomycetaceae</taxon>
        <taxon>Streptomyces</taxon>
    </lineage>
</organism>
<dbReference type="OrthoDB" id="5164681at2"/>
<dbReference type="Gene3D" id="2.60.40.10">
    <property type="entry name" value="Immunoglobulins"/>
    <property type="match status" value="6"/>
</dbReference>
<dbReference type="InterPro" id="IPR041033">
    <property type="entry name" value="SpaA_PFL_dom_1"/>
</dbReference>
<name>A0A5P2D1Q0_STRVZ</name>
<keyword evidence="3 5" id="KW-0732">Signal</keyword>
<dbReference type="PANTHER" id="PTHR36108:SF13">
    <property type="entry name" value="COLOSSIN-B-RELATED"/>
    <property type="match status" value="1"/>
</dbReference>
<feature type="region of interest" description="Disordered" evidence="4">
    <location>
        <begin position="988"/>
        <end position="1010"/>
    </location>
</feature>
<dbReference type="Proteomes" id="UP000325211">
    <property type="component" value="Chromosome"/>
</dbReference>
<dbReference type="NCBIfam" id="TIGR04215">
    <property type="entry name" value="choice_anch_A"/>
    <property type="match status" value="1"/>
</dbReference>
<evidence type="ECO:0000313" key="9">
    <source>
        <dbReference type="Proteomes" id="UP000325211"/>
    </source>
</evidence>
<evidence type="ECO:0000259" key="6">
    <source>
        <dbReference type="Pfam" id="PF17802"/>
    </source>
</evidence>
<accession>A0A5P2D1Q0</accession>
<feature type="region of interest" description="Disordered" evidence="4">
    <location>
        <begin position="1022"/>
        <end position="1063"/>
    </location>
</feature>
<dbReference type="Pfam" id="PF20597">
    <property type="entry name" value="pAdhesive_15"/>
    <property type="match status" value="1"/>
</dbReference>
<feature type="compositionally biased region" description="Gly residues" evidence="4">
    <location>
        <begin position="1026"/>
        <end position="1037"/>
    </location>
</feature>
<feature type="domain" description="Choice-of-anchor A" evidence="7">
    <location>
        <begin position="83"/>
        <end position="316"/>
    </location>
</feature>
<dbReference type="AlphaFoldDB" id="A0A5P2D1Q0"/>
<reference evidence="8 9" key="1">
    <citation type="submission" date="2018-05" db="EMBL/GenBank/DDBJ databases">
        <title>Streptomyces venezuelae.</title>
        <authorList>
            <person name="Kim W."/>
            <person name="Lee N."/>
            <person name="Cho B.-K."/>
        </authorList>
    </citation>
    <scope>NUCLEOTIDE SEQUENCE [LARGE SCALE GENOMIC DNA]</scope>
    <source>
        <strain evidence="8 9">ATCC 21782</strain>
    </source>
</reference>
<dbReference type="InterPro" id="IPR026588">
    <property type="entry name" value="Choice_anch_A"/>
</dbReference>
<protein>
    <recommendedName>
        <fullName evidence="10">Choice-of-anchor A family protein</fullName>
    </recommendedName>
</protein>
<feature type="compositionally biased region" description="Basic residues" evidence="4">
    <location>
        <begin position="1038"/>
        <end position="1063"/>
    </location>
</feature>
<proteinExistence type="inferred from homology"/>
<feature type="region of interest" description="Disordered" evidence="4">
    <location>
        <begin position="724"/>
        <end position="745"/>
    </location>
</feature>
<dbReference type="EMBL" id="CP029190">
    <property type="protein sequence ID" value="QES48137.1"/>
    <property type="molecule type" value="Genomic_DNA"/>
</dbReference>
<comment type="similarity">
    <text evidence="1">Belongs to the serine-aspartate repeat-containing protein (SDr) family.</text>
</comment>
<feature type="signal peptide" evidence="5">
    <location>
        <begin position="1"/>
        <end position="31"/>
    </location>
</feature>
<feature type="domain" description="SpaA-like prealbumin fold" evidence="6">
    <location>
        <begin position="915"/>
        <end position="994"/>
    </location>
</feature>
<sequence>MTARSSRRARRSWVAGMALGALLVGAMPAVAAPGSGAKPAPRPAARAAIPLPNQLGPCLGPECPAVYPGINDGPFAGRDRNINAFVGDDFRVRGTAAATEGKVVTLGDFDQNKTAVGSDGYFVGVAPVGSRVPPPAGTDFLVAGGNVTVAAGQDLHADTGIVRYAGTLTGSVSGTTVQDANAVAPYAAFRNSLSATSQCLARPGGVVRTATGSVTVIGGTVLFSGDGSSQLQVFNIDQNLTALPGGGSAAFQFSGIPDGATVLVNVHGTTRYVDSFSGSYDENDPFNRLRPRLLWNYPDATTLNLRGDAEFQGTHLMGQYSSLTTVTTTGLSGRVYTAGSLTHGSADRGSGQEIHSYPFTGNLPDDCAQPPQVSQVTVFKRDGVTQALLADARFELWRESNGVMGLQTGPGGDTKWDGDCLTGPDGRCTRTVPIQPDPYYWLEVQAPPGYNLPVNPLTPLVASNPQGGTSANVLDRRNEAPLGRVSVLKRDAENQEPLSGATFELWREVSGSGFDPMVDRRISECVTPANGICTRTVEFGTYYWREIQPADGHLTPANPVVTVVLNAQTPNNHATVTLDDPREPPITGPVSLVKRDAASGAVLAGAQFQLWRDSNGIPGLQTTGFNPDTRVGLVCTTGANGTCVVNAPIGRYFWEEIQAPPGYRLPEDTVFGPVLLTQGNARTGVRVLADDPRITGPVTVIKTNSGGTPLAGAVFELWRETNGQEGLQREDDANPDTRVGSPCTTPANGTCTRTVPTGTYYWVEIQAPPGFEFPANPVFGPLELTAENAELGVTERVTNVTPPRGRVSVTKTDPKDKPLAGAQFELWRESNGVEGLQTTGNNPDSKVADCTTAKDGVCARDVEKGIYYWRETQAPDGYLLPKDPVFGPLELTDENLETGVTAVAVNKKHKPPFRGSIRVLKKDAQTGRPLAGAVFELWRETNGVRGLQTQGRNPDRKAARSCQTDRQGACAWDGLAEGAYYVRETAPPRGYVKPRYPVTGPLQLGGNTRTSGHSLLVKVKNVRSQGTGGNGTGGNGHGKGHPKAKPKPKANAKAHAKAKPKAH</sequence>
<feature type="domain" description="SpaA-like prealbumin fold" evidence="6">
    <location>
        <begin position="589"/>
        <end position="668"/>
    </location>
</feature>
<dbReference type="PROSITE" id="PS51318">
    <property type="entry name" value="TAT"/>
    <property type="match status" value="1"/>
</dbReference>
<feature type="chain" id="PRO_5024843376" description="Choice-of-anchor A family protein" evidence="5">
    <location>
        <begin position="32"/>
        <end position="1063"/>
    </location>
</feature>
<feature type="region of interest" description="Disordered" evidence="4">
    <location>
        <begin position="946"/>
        <end position="967"/>
    </location>
</feature>
<evidence type="ECO:0000256" key="3">
    <source>
        <dbReference type="ARBA" id="ARBA00022729"/>
    </source>
</evidence>
<keyword evidence="2" id="KW-0964">Secreted</keyword>
<evidence type="ECO:0000313" key="8">
    <source>
        <dbReference type="EMBL" id="QES48137.1"/>
    </source>
</evidence>
<dbReference type="Pfam" id="PF17802">
    <property type="entry name" value="SpaA"/>
    <property type="match status" value="5"/>
</dbReference>
<dbReference type="PANTHER" id="PTHR36108">
    <property type="entry name" value="COLOSSIN-B-RELATED"/>
    <property type="match status" value="1"/>
</dbReference>
<evidence type="ECO:0000259" key="7">
    <source>
        <dbReference type="Pfam" id="PF20597"/>
    </source>
</evidence>
<dbReference type="InterPro" id="IPR013783">
    <property type="entry name" value="Ig-like_fold"/>
</dbReference>
<evidence type="ECO:0008006" key="10">
    <source>
        <dbReference type="Google" id="ProtNLM"/>
    </source>
</evidence>
<evidence type="ECO:0000256" key="1">
    <source>
        <dbReference type="ARBA" id="ARBA00007257"/>
    </source>
</evidence>
<dbReference type="InterPro" id="IPR006311">
    <property type="entry name" value="TAT_signal"/>
</dbReference>
<feature type="domain" description="SpaA-like prealbumin fold" evidence="6">
    <location>
        <begin position="697"/>
        <end position="777"/>
    </location>
</feature>
<feature type="domain" description="SpaA-like prealbumin fold" evidence="6">
    <location>
        <begin position="483"/>
        <end position="569"/>
    </location>
</feature>